<dbReference type="Proteomes" id="UP000218689">
    <property type="component" value="Unassembled WGS sequence"/>
</dbReference>
<organism evidence="1 2">
    <name type="scientific">Pseudolactococcus reticulitermitis</name>
    <dbReference type="NCBI Taxonomy" id="2025039"/>
    <lineage>
        <taxon>Bacteria</taxon>
        <taxon>Bacillati</taxon>
        <taxon>Bacillota</taxon>
        <taxon>Bacilli</taxon>
        <taxon>Lactobacillales</taxon>
        <taxon>Streptococcaceae</taxon>
        <taxon>Pseudolactococcus</taxon>
    </lineage>
</organism>
<reference evidence="2" key="1">
    <citation type="submission" date="2017-08" db="EMBL/GenBank/DDBJ databases">
        <title>Draft genome sequence of Lactococcus sp. strain Rs-Y01, isolated from the gut of the lower termite Reticulitermes speratus.</title>
        <authorList>
            <person name="Ohkuma M."/>
            <person name="Yuki M."/>
        </authorList>
    </citation>
    <scope>NUCLEOTIDE SEQUENCE [LARGE SCALE GENOMIC DNA]</scope>
    <source>
        <strain evidence="2">Rs-Y01</strain>
    </source>
</reference>
<comment type="caution">
    <text evidence="1">The sequence shown here is derived from an EMBL/GenBank/DDBJ whole genome shotgun (WGS) entry which is preliminary data.</text>
</comment>
<proteinExistence type="predicted"/>
<keyword evidence="2" id="KW-1185">Reference proteome</keyword>
<sequence>MYPLAVQQGVSAKDYWGLTYDELVVQLKANQSAKGEEFQVDATMNYSLAKLIAFAFHDPQKMPAFSEVYALDTEDDTKQLEAPTDSKITQDEVNFMAYFNAINTTMKRKEETEHDNQN</sequence>
<evidence type="ECO:0000313" key="1">
    <source>
        <dbReference type="EMBL" id="GAX46765.1"/>
    </source>
</evidence>
<dbReference type="EMBL" id="BEDT01000001">
    <property type="protein sequence ID" value="GAX46765.1"/>
    <property type="molecule type" value="Genomic_DNA"/>
</dbReference>
<dbReference type="AlphaFoldDB" id="A0A224XAL5"/>
<protein>
    <submittedName>
        <fullName evidence="1">Uncharacterized protein</fullName>
    </submittedName>
</protein>
<dbReference type="RefSeq" id="WP_094783836.1">
    <property type="nucleotide sequence ID" value="NZ_BEDT01000001.1"/>
</dbReference>
<dbReference type="OrthoDB" id="2242465at2"/>
<name>A0A224XAL5_9LACT</name>
<evidence type="ECO:0000313" key="2">
    <source>
        <dbReference type="Proteomes" id="UP000218689"/>
    </source>
</evidence>
<accession>A0A224XAL5</accession>
<gene>
    <name evidence="1" type="ORF">RsY01_344</name>
</gene>